<name>A0A7W7B089_9SPHN</name>
<sequence>MRTRRSLSFVSSTALACAICTNAAAAQTAEDQQTPTQLAQATAPDAGAAQDSRSEIVQSGNQISEIVVTANKREQNLNKVGLTISAISGEALQNQRITTVADLAKVTPGLTFAPTPNSTPVYTLRGVGFFEASLAAYPDVSLYIDQVPLSLPAMSSLTAFDLERVEVLKGPQGTLFGNNATGGAINFIAAKPTRELQYGVDLSYGRFNTVDVGGFISGPITENLRARLSFKAVNGDEWQKSYTRIDGGVPAEFQALGVPDPGNGRQDRLGKLDNVAARLLLDWDASDSLRFSFNVNGWRDQNDPTAPQYTRAVPQNPPGSAGPGGVVPVDLPAFVYPAAPHNARAADWNPYLRPFQNNKFWQTALRADWDITQDLTVTSITGYSDLDFLNATDGDGMALEGLDLGRDKGRIKSFTQEVRLANAASNPLRFVIGANYERTTANEDIELYISGTSSTAANGFNGNFYGSDQTMKNYAAFGNIEYDIGEWLTLKGGIRRTKAERAADIRSPYEPDGFYKPGVFGDNSLTKFFNATYEVLAGLGVYGPGVVIPTIPVGNGIALDTRTNPDGSPVDPSTYLQPGNPYLTLDEKNTSWSVGADIKPNDDLLLYVNVSKGYKAGSIPTLAGAIYDAYLPVTQESLLDFEGGFKIQLMDRRLSINGAAFYYDYKDKQLRAKFVDPIFGALDKLVNVPKSKIKGAELNINAQPTDGLTLSGAVTYLDAKVSEYQGITGSVVDPGSGLRVPTFASFKGVTLPYAPEWQFAVRADWEFPLTETFDGYAGIGINGQSKSIGVLTVSPVEREDYKINARALVDLNAGIATNDGRWRAGLWGKNVFNKYYWTNAIQAYDNIMRYAARPAEYGLTVSFRY</sequence>
<keyword evidence="8 12" id="KW-0798">TonB box</keyword>
<dbReference type="Pfam" id="PF00593">
    <property type="entry name" value="TonB_dep_Rec_b-barrel"/>
    <property type="match status" value="1"/>
</dbReference>
<dbReference type="InterPro" id="IPR012910">
    <property type="entry name" value="Plug_dom"/>
</dbReference>
<keyword evidence="5 11" id="KW-0812">Transmembrane</keyword>
<dbReference type="Proteomes" id="UP000566324">
    <property type="component" value="Unassembled WGS sequence"/>
</dbReference>
<dbReference type="PROSITE" id="PS52016">
    <property type="entry name" value="TONB_DEPENDENT_REC_3"/>
    <property type="match status" value="1"/>
</dbReference>
<dbReference type="Pfam" id="PF07715">
    <property type="entry name" value="Plug"/>
    <property type="match status" value="1"/>
</dbReference>
<feature type="region of interest" description="Disordered" evidence="13">
    <location>
        <begin position="35"/>
        <end position="54"/>
    </location>
</feature>
<keyword evidence="18" id="KW-1185">Reference proteome</keyword>
<dbReference type="EMBL" id="JACHNZ010000011">
    <property type="protein sequence ID" value="MBB4631614.1"/>
    <property type="molecule type" value="Genomic_DNA"/>
</dbReference>
<evidence type="ECO:0000256" key="11">
    <source>
        <dbReference type="PROSITE-ProRule" id="PRU01360"/>
    </source>
</evidence>
<dbReference type="SUPFAM" id="SSF56935">
    <property type="entry name" value="Porins"/>
    <property type="match status" value="1"/>
</dbReference>
<organism evidence="17 18">
    <name type="scientific">Sphingosinicella soli</name>
    <dbReference type="NCBI Taxonomy" id="333708"/>
    <lineage>
        <taxon>Bacteria</taxon>
        <taxon>Pseudomonadati</taxon>
        <taxon>Pseudomonadota</taxon>
        <taxon>Alphaproteobacteria</taxon>
        <taxon>Sphingomonadales</taxon>
        <taxon>Sphingosinicellaceae</taxon>
        <taxon>Sphingosinicella</taxon>
    </lineage>
</organism>
<keyword evidence="3 11" id="KW-1134">Transmembrane beta strand</keyword>
<accession>A0A7W7B089</accession>
<evidence type="ECO:0000256" key="7">
    <source>
        <dbReference type="ARBA" id="ARBA00023065"/>
    </source>
</evidence>
<evidence type="ECO:0000256" key="3">
    <source>
        <dbReference type="ARBA" id="ARBA00022452"/>
    </source>
</evidence>
<dbReference type="Gene3D" id="2.40.170.20">
    <property type="entry name" value="TonB-dependent receptor, beta-barrel domain"/>
    <property type="match status" value="2"/>
</dbReference>
<keyword evidence="14" id="KW-0732">Signal</keyword>
<proteinExistence type="inferred from homology"/>
<keyword evidence="6" id="KW-0408">Iron</keyword>
<dbReference type="AlphaFoldDB" id="A0A7W7B089"/>
<evidence type="ECO:0000313" key="18">
    <source>
        <dbReference type="Proteomes" id="UP000566324"/>
    </source>
</evidence>
<comment type="similarity">
    <text evidence="11 12">Belongs to the TonB-dependent receptor family.</text>
</comment>
<dbReference type="InterPro" id="IPR036942">
    <property type="entry name" value="Beta-barrel_TonB_sf"/>
</dbReference>
<dbReference type="InterPro" id="IPR000531">
    <property type="entry name" value="Beta-barrel_TonB"/>
</dbReference>
<evidence type="ECO:0000256" key="2">
    <source>
        <dbReference type="ARBA" id="ARBA00022448"/>
    </source>
</evidence>
<dbReference type="GO" id="GO:0009279">
    <property type="term" value="C:cell outer membrane"/>
    <property type="evidence" value="ECO:0007669"/>
    <property type="project" value="UniProtKB-SubCell"/>
</dbReference>
<dbReference type="PROSITE" id="PS51257">
    <property type="entry name" value="PROKAR_LIPOPROTEIN"/>
    <property type="match status" value="1"/>
</dbReference>
<protein>
    <submittedName>
        <fullName evidence="17">Outer membrane receptor protein involved in Fe transport</fullName>
    </submittedName>
</protein>
<keyword evidence="9 11" id="KW-0472">Membrane</keyword>
<evidence type="ECO:0000259" key="15">
    <source>
        <dbReference type="Pfam" id="PF00593"/>
    </source>
</evidence>
<comment type="subcellular location">
    <subcellularLocation>
        <location evidence="1 11">Cell outer membrane</location>
        <topology evidence="1 11">Multi-pass membrane protein</topology>
    </subcellularLocation>
</comment>
<evidence type="ECO:0000256" key="6">
    <source>
        <dbReference type="ARBA" id="ARBA00023004"/>
    </source>
</evidence>
<dbReference type="InterPro" id="IPR039426">
    <property type="entry name" value="TonB-dep_rcpt-like"/>
</dbReference>
<feature type="domain" description="TonB-dependent receptor plug" evidence="16">
    <location>
        <begin position="79"/>
        <end position="184"/>
    </location>
</feature>
<evidence type="ECO:0000256" key="13">
    <source>
        <dbReference type="SAM" id="MobiDB-lite"/>
    </source>
</evidence>
<feature type="domain" description="TonB-dependent receptor-like beta-barrel" evidence="15">
    <location>
        <begin position="344"/>
        <end position="831"/>
    </location>
</feature>
<keyword evidence="4" id="KW-0410">Iron transport</keyword>
<evidence type="ECO:0000256" key="9">
    <source>
        <dbReference type="ARBA" id="ARBA00023136"/>
    </source>
</evidence>
<comment type="caution">
    <text evidence="17">The sequence shown here is derived from an EMBL/GenBank/DDBJ whole genome shotgun (WGS) entry which is preliminary data.</text>
</comment>
<evidence type="ECO:0000259" key="16">
    <source>
        <dbReference type="Pfam" id="PF07715"/>
    </source>
</evidence>
<evidence type="ECO:0000256" key="8">
    <source>
        <dbReference type="ARBA" id="ARBA00023077"/>
    </source>
</evidence>
<keyword evidence="10 11" id="KW-0998">Cell outer membrane</keyword>
<dbReference type="GO" id="GO:0006826">
    <property type="term" value="P:iron ion transport"/>
    <property type="evidence" value="ECO:0007669"/>
    <property type="project" value="UniProtKB-KW"/>
</dbReference>
<feature type="signal peptide" evidence="14">
    <location>
        <begin position="1"/>
        <end position="25"/>
    </location>
</feature>
<evidence type="ECO:0000256" key="4">
    <source>
        <dbReference type="ARBA" id="ARBA00022496"/>
    </source>
</evidence>
<dbReference type="PANTHER" id="PTHR32552">
    <property type="entry name" value="FERRICHROME IRON RECEPTOR-RELATED"/>
    <property type="match status" value="1"/>
</dbReference>
<evidence type="ECO:0000256" key="1">
    <source>
        <dbReference type="ARBA" id="ARBA00004571"/>
    </source>
</evidence>
<feature type="compositionally biased region" description="Low complexity" evidence="13">
    <location>
        <begin position="35"/>
        <end position="50"/>
    </location>
</feature>
<evidence type="ECO:0000256" key="14">
    <source>
        <dbReference type="SAM" id="SignalP"/>
    </source>
</evidence>
<gene>
    <name evidence="17" type="ORF">GGQ98_001226</name>
</gene>
<dbReference type="RefSeq" id="WP_184066621.1">
    <property type="nucleotide sequence ID" value="NZ_JACHNZ010000011.1"/>
</dbReference>
<feature type="chain" id="PRO_5031368151" evidence="14">
    <location>
        <begin position="26"/>
        <end position="865"/>
    </location>
</feature>
<evidence type="ECO:0000256" key="12">
    <source>
        <dbReference type="RuleBase" id="RU003357"/>
    </source>
</evidence>
<evidence type="ECO:0000256" key="10">
    <source>
        <dbReference type="ARBA" id="ARBA00023237"/>
    </source>
</evidence>
<evidence type="ECO:0000313" key="17">
    <source>
        <dbReference type="EMBL" id="MBB4631614.1"/>
    </source>
</evidence>
<keyword evidence="17" id="KW-0675">Receptor</keyword>
<dbReference type="PANTHER" id="PTHR32552:SF81">
    <property type="entry name" value="TONB-DEPENDENT OUTER MEMBRANE RECEPTOR"/>
    <property type="match status" value="1"/>
</dbReference>
<reference evidence="17 18" key="1">
    <citation type="submission" date="2020-08" db="EMBL/GenBank/DDBJ databases">
        <title>Genomic Encyclopedia of Type Strains, Phase IV (KMG-IV): sequencing the most valuable type-strain genomes for metagenomic binning, comparative biology and taxonomic classification.</title>
        <authorList>
            <person name="Goeker M."/>
        </authorList>
    </citation>
    <scope>NUCLEOTIDE SEQUENCE [LARGE SCALE GENOMIC DNA]</scope>
    <source>
        <strain evidence="17 18">DSM 17328</strain>
    </source>
</reference>
<keyword evidence="7" id="KW-0406">Ion transport</keyword>
<evidence type="ECO:0000256" key="5">
    <source>
        <dbReference type="ARBA" id="ARBA00022692"/>
    </source>
</evidence>
<keyword evidence="2 11" id="KW-0813">Transport</keyword>